<evidence type="ECO:0000259" key="4">
    <source>
        <dbReference type="PROSITE" id="PS50043"/>
    </source>
</evidence>
<dbReference type="Proteomes" id="UP000294689">
    <property type="component" value="Unassembled WGS sequence"/>
</dbReference>
<feature type="domain" description="HTH luxR-type" evidence="4">
    <location>
        <begin position="142"/>
        <end position="207"/>
    </location>
</feature>
<dbReference type="SUPFAM" id="SSF46894">
    <property type="entry name" value="C-terminal effector domain of the bipartite response regulators"/>
    <property type="match status" value="1"/>
</dbReference>
<evidence type="ECO:0000313" key="7">
    <source>
        <dbReference type="Proteomes" id="UP000294689"/>
    </source>
</evidence>
<gene>
    <name evidence="6" type="ORF">BXY82_1324</name>
</gene>
<dbReference type="PRINTS" id="PR00038">
    <property type="entry name" value="HTHLUXR"/>
</dbReference>
<dbReference type="SUPFAM" id="SSF52172">
    <property type="entry name" value="CheY-like"/>
    <property type="match status" value="1"/>
</dbReference>
<organism evidence="6 7">
    <name type="scientific">Gelidibacter sediminis</name>
    <dbReference type="NCBI Taxonomy" id="1608710"/>
    <lineage>
        <taxon>Bacteria</taxon>
        <taxon>Pseudomonadati</taxon>
        <taxon>Bacteroidota</taxon>
        <taxon>Flavobacteriia</taxon>
        <taxon>Flavobacteriales</taxon>
        <taxon>Flavobacteriaceae</taxon>
        <taxon>Gelidibacter</taxon>
    </lineage>
</organism>
<comment type="caution">
    <text evidence="3">Lacks conserved residue(s) required for the propagation of feature annotation.</text>
</comment>
<dbReference type="PANTHER" id="PTHR43214:SF43">
    <property type="entry name" value="TWO-COMPONENT RESPONSE REGULATOR"/>
    <property type="match status" value="1"/>
</dbReference>
<dbReference type="Gene3D" id="3.40.50.2300">
    <property type="match status" value="1"/>
</dbReference>
<dbReference type="PROSITE" id="PS00622">
    <property type="entry name" value="HTH_LUXR_1"/>
    <property type="match status" value="1"/>
</dbReference>
<feature type="domain" description="Response regulatory" evidence="5">
    <location>
        <begin position="3"/>
        <end position="119"/>
    </location>
</feature>
<dbReference type="GO" id="GO:0000160">
    <property type="term" value="P:phosphorelay signal transduction system"/>
    <property type="evidence" value="ECO:0007669"/>
    <property type="project" value="InterPro"/>
</dbReference>
<accession>A0A4R7Q8A4</accession>
<dbReference type="OrthoDB" id="1013073at2"/>
<sequence>MIKVLVVDYHPIVREGFSLLFKNDPDIEVVGTVATGIEIFEFIRRFQVDVIISEIDLPELNGITALRAIKKENTDLKVIMFSHQPEEIYAISTIKAGASGYLSKTVATATIKEAIHKVHSGEVYLSEVMAKHLNYNDTRNKKSKLYKRLSTREVEVLKLLSSGKKNKEIALELDINEKTVSTYKARLFKKLNVSNLVDLIHQAEHMGSVQ</sequence>
<dbReference type="SMART" id="SM00448">
    <property type="entry name" value="REC"/>
    <property type="match status" value="1"/>
</dbReference>
<dbReference type="InterPro" id="IPR039420">
    <property type="entry name" value="WalR-like"/>
</dbReference>
<dbReference type="Pfam" id="PF00072">
    <property type="entry name" value="Response_reg"/>
    <property type="match status" value="1"/>
</dbReference>
<evidence type="ECO:0000256" key="1">
    <source>
        <dbReference type="ARBA" id="ARBA00022553"/>
    </source>
</evidence>
<name>A0A4R7Q8A4_9FLAO</name>
<dbReference type="EMBL" id="SOBW01000007">
    <property type="protein sequence ID" value="TDU43903.1"/>
    <property type="molecule type" value="Genomic_DNA"/>
</dbReference>
<evidence type="ECO:0000256" key="3">
    <source>
        <dbReference type="PROSITE-ProRule" id="PRU00169"/>
    </source>
</evidence>
<dbReference type="CDD" id="cd17535">
    <property type="entry name" value="REC_NarL-like"/>
    <property type="match status" value="1"/>
</dbReference>
<dbReference type="InterPro" id="IPR000792">
    <property type="entry name" value="Tscrpt_reg_LuxR_C"/>
</dbReference>
<dbReference type="InterPro" id="IPR011006">
    <property type="entry name" value="CheY-like_superfamily"/>
</dbReference>
<protein>
    <submittedName>
        <fullName evidence="6">LuxR family two component transcriptional regulator</fullName>
    </submittedName>
</protein>
<comment type="caution">
    <text evidence="6">The sequence shown here is derived from an EMBL/GenBank/DDBJ whole genome shotgun (WGS) entry which is preliminary data.</text>
</comment>
<dbReference type="InterPro" id="IPR001789">
    <property type="entry name" value="Sig_transdc_resp-reg_receiver"/>
</dbReference>
<keyword evidence="7" id="KW-1185">Reference proteome</keyword>
<dbReference type="InterPro" id="IPR016032">
    <property type="entry name" value="Sig_transdc_resp-reg_C-effctor"/>
</dbReference>
<dbReference type="PROSITE" id="PS50110">
    <property type="entry name" value="RESPONSE_REGULATORY"/>
    <property type="match status" value="1"/>
</dbReference>
<dbReference type="SMART" id="SM00421">
    <property type="entry name" value="HTH_LUXR"/>
    <property type="match status" value="1"/>
</dbReference>
<dbReference type="PANTHER" id="PTHR43214">
    <property type="entry name" value="TWO-COMPONENT RESPONSE REGULATOR"/>
    <property type="match status" value="1"/>
</dbReference>
<proteinExistence type="predicted"/>
<reference evidence="6 7" key="1">
    <citation type="submission" date="2019-03" db="EMBL/GenBank/DDBJ databases">
        <title>Genomic Encyclopedia of Archaeal and Bacterial Type Strains, Phase II (KMG-II): from individual species to whole genera.</title>
        <authorList>
            <person name="Goeker M."/>
        </authorList>
    </citation>
    <scope>NUCLEOTIDE SEQUENCE [LARGE SCALE GENOMIC DNA]</scope>
    <source>
        <strain evidence="6 7">DSM 28135</strain>
    </source>
</reference>
<dbReference type="PROSITE" id="PS50043">
    <property type="entry name" value="HTH_LUXR_2"/>
    <property type="match status" value="1"/>
</dbReference>
<dbReference type="AlphaFoldDB" id="A0A4R7Q8A4"/>
<dbReference type="CDD" id="cd06170">
    <property type="entry name" value="LuxR_C_like"/>
    <property type="match status" value="1"/>
</dbReference>
<dbReference type="RefSeq" id="WP_133757331.1">
    <property type="nucleotide sequence ID" value="NZ_SOBW01000007.1"/>
</dbReference>
<dbReference type="Pfam" id="PF00196">
    <property type="entry name" value="GerE"/>
    <property type="match status" value="1"/>
</dbReference>
<evidence type="ECO:0000256" key="2">
    <source>
        <dbReference type="ARBA" id="ARBA00023125"/>
    </source>
</evidence>
<dbReference type="InterPro" id="IPR058245">
    <property type="entry name" value="NreC/VraR/RcsB-like_REC"/>
</dbReference>
<evidence type="ECO:0000259" key="5">
    <source>
        <dbReference type="PROSITE" id="PS50110"/>
    </source>
</evidence>
<keyword evidence="2" id="KW-0238">DNA-binding</keyword>
<keyword evidence="1" id="KW-0597">Phosphoprotein</keyword>
<dbReference type="GO" id="GO:0003677">
    <property type="term" value="F:DNA binding"/>
    <property type="evidence" value="ECO:0007669"/>
    <property type="project" value="UniProtKB-KW"/>
</dbReference>
<evidence type="ECO:0000313" key="6">
    <source>
        <dbReference type="EMBL" id="TDU43903.1"/>
    </source>
</evidence>
<dbReference type="GO" id="GO:0006355">
    <property type="term" value="P:regulation of DNA-templated transcription"/>
    <property type="evidence" value="ECO:0007669"/>
    <property type="project" value="InterPro"/>
</dbReference>